<feature type="domain" description="AMP-binding enzyme C-terminal" evidence="1">
    <location>
        <begin position="62"/>
        <end position="137"/>
    </location>
</feature>
<proteinExistence type="predicted"/>
<dbReference type="InterPro" id="IPR050237">
    <property type="entry name" value="ATP-dep_AMP-bd_enzyme"/>
</dbReference>
<evidence type="ECO:0000313" key="3">
    <source>
        <dbReference type="Proteomes" id="UP001551329"/>
    </source>
</evidence>
<organism evidence="2 3">
    <name type="scientific">Streptomyces narbonensis</name>
    <dbReference type="NCBI Taxonomy" id="67333"/>
    <lineage>
        <taxon>Bacteria</taxon>
        <taxon>Bacillati</taxon>
        <taxon>Actinomycetota</taxon>
        <taxon>Actinomycetes</taxon>
        <taxon>Kitasatosporales</taxon>
        <taxon>Streptomycetaceae</taxon>
        <taxon>Streptomyces</taxon>
    </lineage>
</organism>
<keyword evidence="3" id="KW-1185">Reference proteome</keyword>
<dbReference type="Proteomes" id="UP001551329">
    <property type="component" value="Unassembled WGS sequence"/>
</dbReference>
<dbReference type="InterPro" id="IPR025110">
    <property type="entry name" value="AMP-bd_C"/>
</dbReference>
<dbReference type="InterPro" id="IPR042099">
    <property type="entry name" value="ANL_N_sf"/>
</dbReference>
<dbReference type="PANTHER" id="PTHR43767">
    <property type="entry name" value="LONG-CHAIN-FATTY-ACID--COA LIGASE"/>
    <property type="match status" value="1"/>
</dbReference>
<comment type="caution">
    <text evidence="2">The sequence shown here is derived from an EMBL/GenBank/DDBJ whole genome shotgun (WGS) entry which is preliminary data.</text>
</comment>
<dbReference type="Gene3D" id="3.40.50.12780">
    <property type="entry name" value="N-terminal domain of ligase-like"/>
    <property type="match status" value="1"/>
</dbReference>
<dbReference type="SUPFAM" id="SSF56801">
    <property type="entry name" value="Acetyl-CoA synthetase-like"/>
    <property type="match status" value="1"/>
</dbReference>
<accession>A0ABV3CEN7</accession>
<reference evidence="2 3" key="1">
    <citation type="submission" date="2024-06" db="EMBL/GenBank/DDBJ databases">
        <title>The Natural Products Discovery Center: Release of the First 8490 Sequenced Strains for Exploring Actinobacteria Biosynthetic Diversity.</title>
        <authorList>
            <person name="Kalkreuter E."/>
            <person name="Kautsar S.A."/>
            <person name="Yang D."/>
            <person name="Bader C.D."/>
            <person name="Teijaro C.N."/>
            <person name="Fluegel L."/>
            <person name="Davis C.M."/>
            <person name="Simpson J.R."/>
            <person name="Lauterbach L."/>
            <person name="Steele A.D."/>
            <person name="Gui C."/>
            <person name="Meng S."/>
            <person name="Li G."/>
            <person name="Viehrig K."/>
            <person name="Ye F."/>
            <person name="Su P."/>
            <person name="Kiefer A.F."/>
            <person name="Nichols A."/>
            <person name="Cepeda A.J."/>
            <person name="Yan W."/>
            <person name="Fan B."/>
            <person name="Jiang Y."/>
            <person name="Adhikari A."/>
            <person name="Zheng C.-J."/>
            <person name="Schuster L."/>
            <person name="Cowan T.M."/>
            <person name="Smanski M.J."/>
            <person name="Chevrette M.G."/>
            <person name="De Carvalho L.P.S."/>
            <person name="Shen B."/>
        </authorList>
    </citation>
    <scope>NUCLEOTIDE SEQUENCE [LARGE SCALE GENOMIC DNA]</scope>
    <source>
        <strain evidence="2 3">NPDC045974</strain>
    </source>
</reference>
<dbReference type="Gene3D" id="3.30.300.30">
    <property type="match status" value="1"/>
</dbReference>
<sequence>MQARGPYTIRGYYQPENARSFTLDGFFRTGDLVRRRPAGNIVIVGRNKDVINRAGEKVSAEEVERQLRTHPAVQDAAVTGVADTVLGERTYAFVILNEAAVRPSAMKEFPGGRGLAAYKIPDRLISMPQLPRTPMGKVDKKALRAQIATSER</sequence>
<name>A0ABV3CEN7_9ACTN</name>
<dbReference type="PANTHER" id="PTHR43767:SF10">
    <property type="entry name" value="SURFACTIN SYNTHASE SUBUNIT 1"/>
    <property type="match status" value="1"/>
</dbReference>
<protein>
    <recommendedName>
        <fullName evidence="1">AMP-binding enzyme C-terminal domain-containing protein</fullName>
    </recommendedName>
</protein>
<evidence type="ECO:0000259" key="1">
    <source>
        <dbReference type="Pfam" id="PF13193"/>
    </source>
</evidence>
<dbReference type="RefSeq" id="WP_358473784.1">
    <property type="nucleotide sequence ID" value="NZ_JBEZAE010000017.1"/>
</dbReference>
<gene>
    <name evidence="2" type="ORF">AB0A88_24320</name>
</gene>
<dbReference type="EMBL" id="JBEZAE010000017">
    <property type="protein sequence ID" value="MEU7073252.1"/>
    <property type="molecule type" value="Genomic_DNA"/>
</dbReference>
<evidence type="ECO:0000313" key="2">
    <source>
        <dbReference type="EMBL" id="MEU7073252.1"/>
    </source>
</evidence>
<dbReference type="Pfam" id="PF13193">
    <property type="entry name" value="AMP-binding_C"/>
    <property type="match status" value="1"/>
</dbReference>
<dbReference type="InterPro" id="IPR045851">
    <property type="entry name" value="AMP-bd_C_sf"/>
</dbReference>